<name>A0A7W9D4Y2_9HYPH</name>
<accession>A0A7W9D4Y2</accession>
<dbReference type="GO" id="GO:0016020">
    <property type="term" value="C:membrane"/>
    <property type="evidence" value="ECO:0007669"/>
    <property type="project" value="TreeGrafter"/>
</dbReference>
<dbReference type="AlphaFoldDB" id="A0A7W9D4Y2"/>
<dbReference type="PANTHER" id="PTHR43798">
    <property type="entry name" value="MONOACYLGLYCEROL LIPASE"/>
    <property type="match status" value="1"/>
</dbReference>
<dbReference type="InterPro" id="IPR029058">
    <property type="entry name" value="AB_hydrolase_fold"/>
</dbReference>
<gene>
    <name evidence="2" type="ORF">GGD50_006595</name>
</gene>
<feature type="domain" description="AB hydrolase-1" evidence="1">
    <location>
        <begin position="26"/>
        <end position="139"/>
    </location>
</feature>
<organism evidence="2 3">
    <name type="scientific">Rhizobium paranaense</name>
    <dbReference type="NCBI Taxonomy" id="1650438"/>
    <lineage>
        <taxon>Bacteria</taxon>
        <taxon>Pseudomonadati</taxon>
        <taxon>Pseudomonadota</taxon>
        <taxon>Alphaproteobacteria</taxon>
        <taxon>Hyphomicrobiales</taxon>
        <taxon>Rhizobiaceae</taxon>
        <taxon>Rhizobium/Agrobacterium group</taxon>
        <taxon>Rhizobium</taxon>
    </lineage>
</organism>
<evidence type="ECO:0000313" key="2">
    <source>
        <dbReference type="EMBL" id="MBB5577939.1"/>
    </source>
</evidence>
<protein>
    <submittedName>
        <fullName evidence="2">Pimeloyl-ACP methyl ester carboxylesterase</fullName>
    </submittedName>
</protein>
<dbReference type="Proteomes" id="UP000549882">
    <property type="component" value="Unassembled WGS sequence"/>
</dbReference>
<proteinExistence type="predicted"/>
<evidence type="ECO:0000313" key="3">
    <source>
        <dbReference type="Proteomes" id="UP000549882"/>
    </source>
</evidence>
<dbReference type="SUPFAM" id="SSF53474">
    <property type="entry name" value="alpha/beta-Hydrolases"/>
    <property type="match status" value="1"/>
</dbReference>
<dbReference type="InterPro" id="IPR050266">
    <property type="entry name" value="AB_hydrolase_sf"/>
</dbReference>
<comment type="caution">
    <text evidence="2">The sequence shown here is derived from an EMBL/GenBank/DDBJ whole genome shotgun (WGS) entry which is preliminary data.</text>
</comment>
<dbReference type="InterPro" id="IPR000073">
    <property type="entry name" value="AB_hydrolase_1"/>
</dbReference>
<sequence length="172" mass="18438">MSNHSRAQSVSLSGGCIFTTIVGNGPPVLLLHGFHEIHLMWREVAPLLASEFTVICADVRGYGASASPTSAPDHLPYSKRVMAAEMVEDMAKLGFSEFMIAGHDRGERVAYRVALDHPAAIRKLAVLDIVPTANVWDRAGDRFALALAVAPACASRTVAGKADRLRTGGCRR</sequence>
<dbReference type="EMBL" id="JACHBI010000029">
    <property type="protein sequence ID" value="MBB5577939.1"/>
    <property type="molecule type" value="Genomic_DNA"/>
</dbReference>
<dbReference type="RefSeq" id="WP_331371182.1">
    <property type="nucleotide sequence ID" value="NZ_JACHBI010000029.1"/>
</dbReference>
<reference evidence="2 3" key="1">
    <citation type="submission" date="2020-08" db="EMBL/GenBank/DDBJ databases">
        <title>Genomic Encyclopedia of Type Strains, Phase IV (KMG-V): Genome sequencing to study the core and pangenomes of soil and plant-associated prokaryotes.</title>
        <authorList>
            <person name="Whitman W."/>
        </authorList>
    </citation>
    <scope>NUCLEOTIDE SEQUENCE [LARGE SCALE GENOMIC DNA]</scope>
    <source>
        <strain evidence="2 3">SEMIA 4064</strain>
    </source>
</reference>
<keyword evidence="3" id="KW-1185">Reference proteome</keyword>
<dbReference type="PANTHER" id="PTHR43798:SF33">
    <property type="entry name" value="HYDROLASE, PUTATIVE (AFU_ORTHOLOGUE AFUA_2G14860)-RELATED"/>
    <property type="match status" value="1"/>
</dbReference>
<evidence type="ECO:0000259" key="1">
    <source>
        <dbReference type="Pfam" id="PF00561"/>
    </source>
</evidence>
<dbReference type="Pfam" id="PF00561">
    <property type="entry name" value="Abhydrolase_1"/>
    <property type="match status" value="1"/>
</dbReference>
<dbReference type="Gene3D" id="3.40.50.1820">
    <property type="entry name" value="alpha/beta hydrolase"/>
    <property type="match status" value="1"/>
</dbReference>